<evidence type="ECO:0000313" key="1">
    <source>
        <dbReference type="EMBL" id="QDC61430.1"/>
    </source>
</evidence>
<name>A0ABX5VTY5_9PROT</name>
<dbReference type="PROSITE" id="PS51257">
    <property type="entry name" value="PROKAR_LIPOPROTEIN"/>
    <property type="match status" value="1"/>
</dbReference>
<evidence type="ECO:0008006" key="3">
    <source>
        <dbReference type="Google" id="ProtNLM"/>
    </source>
</evidence>
<accession>A0ABX5VTY5</accession>
<protein>
    <recommendedName>
        <fullName evidence="3">Lipoprotein</fullName>
    </recommendedName>
</protein>
<organism evidence="1 2">
    <name type="scientific">Candidatus Methylopumilus universalis</name>
    <dbReference type="NCBI Taxonomy" id="2588536"/>
    <lineage>
        <taxon>Bacteria</taxon>
        <taxon>Pseudomonadati</taxon>
        <taxon>Pseudomonadota</taxon>
        <taxon>Betaproteobacteria</taxon>
        <taxon>Nitrosomonadales</taxon>
        <taxon>Methylophilaceae</taxon>
        <taxon>Candidatus Methylopumilus</taxon>
    </lineage>
</organism>
<dbReference type="EMBL" id="CP040973">
    <property type="protein sequence ID" value="QDC61430.1"/>
    <property type="molecule type" value="Genomic_DNA"/>
</dbReference>
<sequence length="148" mass="17091">MIKHLLLLMVLLLSACQNKTYYFDCSGKEAFIYRSLSSDKENISKRSITDSSYHILLKKTFLEYKLDGISCKKSGDDLIQCGDVNCYSNFAATNKSDRCKNDAWIYTSFNLISGDYHQRLYLPNLKEDEYSIDSYSLQCKRVKNALDD</sequence>
<dbReference type="RefSeq" id="WP_139884525.1">
    <property type="nucleotide sequence ID" value="NZ_CP040973.1"/>
</dbReference>
<dbReference type="Proteomes" id="UP000312702">
    <property type="component" value="Chromosome"/>
</dbReference>
<keyword evidence="2" id="KW-1185">Reference proteome</keyword>
<proteinExistence type="predicted"/>
<gene>
    <name evidence="1" type="ORF">FIT74_04575</name>
</gene>
<reference evidence="1 2" key="1">
    <citation type="journal article" date="2019" name="ISME J.">
        <title>Evolution in action: habitat transition from sediment to the pelagial leads to genome streamlining in Methylophilaceae.</title>
        <authorList>
            <person name="Salcher M."/>
            <person name="Schaefle D."/>
            <person name="Kaspar M."/>
            <person name="Neuenschwander S.M."/>
            <person name="Ghai R."/>
        </authorList>
    </citation>
    <scope>NUCLEOTIDE SEQUENCE [LARGE SCALE GENOMIC DNA]</scope>
    <source>
        <strain evidence="1 2">MMS-VI-25</strain>
    </source>
</reference>
<evidence type="ECO:0000313" key="2">
    <source>
        <dbReference type="Proteomes" id="UP000312702"/>
    </source>
</evidence>